<evidence type="ECO:0000256" key="1">
    <source>
        <dbReference type="SAM" id="MobiDB-lite"/>
    </source>
</evidence>
<sequence>MNMYFHARHLHFILLLGIPAIRGEPIDSAFVAEINHALLRRADLNWTTQAFQTHCDNINYNDNSDCCSKKSGPGWMSCNGAGYASLGGSSILCYNLDANHDCCGDNSVCDVGQKCCGNTCCQTDTSVTVCEDGCISKEGRGCSLGTCGHGVQQGSTTLDSFTSEYTLPAASTHTSKGPSNADATPTQNASPTGAVDDKKSGGLSSGGIIGITVSVGGTVISVIIGAIFKYMRYKQQKKRDEVAAEQEKIDRRNSMPFSPAPHPSWPQPPNKAMYPGM</sequence>
<evidence type="ECO:0000256" key="3">
    <source>
        <dbReference type="SAM" id="SignalP"/>
    </source>
</evidence>
<feature type="compositionally biased region" description="Pro residues" evidence="1">
    <location>
        <begin position="258"/>
        <end position="269"/>
    </location>
</feature>
<keyword evidence="2" id="KW-0472">Membrane</keyword>
<proteinExistence type="predicted"/>
<evidence type="ECO:0000313" key="5">
    <source>
        <dbReference type="Proteomes" id="UP000193144"/>
    </source>
</evidence>
<gene>
    <name evidence="4" type="ORF">BCR34DRAFT_606587</name>
</gene>
<keyword evidence="2" id="KW-0812">Transmembrane</keyword>
<feature type="signal peptide" evidence="3">
    <location>
        <begin position="1"/>
        <end position="23"/>
    </location>
</feature>
<protein>
    <recommendedName>
        <fullName evidence="6">Mid2 domain-containing protein</fullName>
    </recommendedName>
</protein>
<evidence type="ECO:0000313" key="4">
    <source>
        <dbReference type="EMBL" id="ORX99478.1"/>
    </source>
</evidence>
<dbReference type="AlphaFoldDB" id="A0A1Y1YNC3"/>
<keyword evidence="3" id="KW-0732">Signal</keyword>
<accession>A0A1Y1YNC3</accession>
<name>A0A1Y1YNC3_9PLEO</name>
<evidence type="ECO:0008006" key="6">
    <source>
        <dbReference type="Google" id="ProtNLM"/>
    </source>
</evidence>
<feature type="transmembrane region" description="Helical" evidence="2">
    <location>
        <begin position="208"/>
        <end position="228"/>
    </location>
</feature>
<feature type="chain" id="PRO_5012869775" description="Mid2 domain-containing protein" evidence="3">
    <location>
        <begin position="24"/>
        <end position="277"/>
    </location>
</feature>
<organism evidence="4 5">
    <name type="scientific">Clohesyomyces aquaticus</name>
    <dbReference type="NCBI Taxonomy" id="1231657"/>
    <lineage>
        <taxon>Eukaryota</taxon>
        <taxon>Fungi</taxon>
        <taxon>Dikarya</taxon>
        <taxon>Ascomycota</taxon>
        <taxon>Pezizomycotina</taxon>
        <taxon>Dothideomycetes</taxon>
        <taxon>Pleosporomycetidae</taxon>
        <taxon>Pleosporales</taxon>
        <taxon>Lindgomycetaceae</taxon>
        <taxon>Clohesyomyces</taxon>
    </lineage>
</organism>
<dbReference type="Proteomes" id="UP000193144">
    <property type="component" value="Unassembled WGS sequence"/>
</dbReference>
<dbReference type="EMBL" id="MCFA01000197">
    <property type="protein sequence ID" value="ORX99478.1"/>
    <property type="molecule type" value="Genomic_DNA"/>
</dbReference>
<evidence type="ECO:0000256" key="2">
    <source>
        <dbReference type="SAM" id="Phobius"/>
    </source>
</evidence>
<keyword evidence="2" id="KW-1133">Transmembrane helix</keyword>
<feature type="region of interest" description="Disordered" evidence="1">
    <location>
        <begin position="169"/>
        <end position="201"/>
    </location>
</feature>
<feature type="compositionally biased region" description="Polar residues" evidence="1">
    <location>
        <begin position="169"/>
        <end position="191"/>
    </location>
</feature>
<feature type="compositionally biased region" description="Basic and acidic residues" evidence="1">
    <location>
        <begin position="238"/>
        <end position="253"/>
    </location>
</feature>
<dbReference type="OrthoDB" id="3788198at2759"/>
<feature type="region of interest" description="Disordered" evidence="1">
    <location>
        <begin position="237"/>
        <end position="277"/>
    </location>
</feature>
<reference evidence="4 5" key="1">
    <citation type="submission" date="2016-07" db="EMBL/GenBank/DDBJ databases">
        <title>Pervasive Adenine N6-methylation of Active Genes in Fungi.</title>
        <authorList>
            <consortium name="DOE Joint Genome Institute"/>
            <person name="Mondo S.J."/>
            <person name="Dannebaum R.O."/>
            <person name="Kuo R.C."/>
            <person name="Labutti K."/>
            <person name="Haridas S."/>
            <person name="Kuo A."/>
            <person name="Salamov A."/>
            <person name="Ahrendt S.R."/>
            <person name="Lipzen A."/>
            <person name="Sullivan W."/>
            <person name="Andreopoulos W.B."/>
            <person name="Clum A."/>
            <person name="Lindquist E."/>
            <person name="Daum C."/>
            <person name="Ramamoorthy G.K."/>
            <person name="Gryganskyi A."/>
            <person name="Culley D."/>
            <person name="Magnuson J.K."/>
            <person name="James T.Y."/>
            <person name="O'Malley M.A."/>
            <person name="Stajich J.E."/>
            <person name="Spatafora J.W."/>
            <person name="Visel A."/>
            <person name="Grigoriev I.V."/>
        </authorList>
    </citation>
    <scope>NUCLEOTIDE SEQUENCE [LARGE SCALE GENOMIC DNA]</scope>
    <source>
        <strain evidence="4 5">CBS 115471</strain>
    </source>
</reference>
<keyword evidence="5" id="KW-1185">Reference proteome</keyword>
<comment type="caution">
    <text evidence="4">The sequence shown here is derived from an EMBL/GenBank/DDBJ whole genome shotgun (WGS) entry which is preliminary data.</text>
</comment>